<name>A0AAE1D839_9GAST</name>
<evidence type="ECO:0000313" key="1">
    <source>
        <dbReference type="EMBL" id="KAK3760831.1"/>
    </source>
</evidence>
<keyword evidence="2" id="KW-1185">Reference proteome</keyword>
<comment type="caution">
    <text evidence="1">The sequence shown here is derived from an EMBL/GenBank/DDBJ whole genome shotgun (WGS) entry which is preliminary data.</text>
</comment>
<evidence type="ECO:0000313" key="2">
    <source>
        <dbReference type="Proteomes" id="UP001283361"/>
    </source>
</evidence>
<dbReference type="Proteomes" id="UP001283361">
    <property type="component" value="Unassembled WGS sequence"/>
</dbReference>
<protein>
    <submittedName>
        <fullName evidence="1">Uncharacterized protein</fullName>
    </submittedName>
</protein>
<accession>A0AAE1D839</accession>
<dbReference type="AlphaFoldDB" id="A0AAE1D839"/>
<reference evidence="1" key="1">
    <citation type="journal article" date="2023" name="G3 (Bethesda)">
        <title>A reference genome for the long-term kleptoplast-retaining sea slug Elysia crispata morphotype clarki.</title>
        <authorList>
            <person name="Eastman K.E."/>
            <person name="Pendleton A.L."/>
            <person name="Shaikh M.A."/>
            <person name="Suttiyut T."/>
            <person name="Ogas R."/>
            <person name="Tomko P."/>
            <person name="Gavelis G."/>
            <person name="Widhalm J.R."/>
            <person name="Wisecaver J.H."/>
        </authorList>
    </citation>
    <scope>NUCLEOTIDE SEQUENCE</scope>
    <source>
        <strain evidence="1">ECLA1</strain>
    </source>
</reference>
<sequence>MSTHHAVELTVGNPTRGNNGTTIKFLGVLPPILSVRHCYELQETKLGQNKSQHQETLSADSGPAVSGGFGQVKIADQCYGQD</sequence>
<dbReference type="EMBL" id="JAWDGP010004939">
    <property type="protein sequence ID" value="KAK3760831.1"/>
    <property type="molecule type" value="Genomic_DNA"/>
</dbReference>
<gene>
    <name evidence="1" type="ORF">RRG08_034674</name>
</gene>
<organism evidence="1 2">
    <name type="scientific">Elysia crispata</name>
    <name type="common">lettuce slug</name>
    <dbReference type="NCBI Taxonomy" id="231223"/>
    <lineage>
        <taxon>Eukaryota</taxon>
        <taxon>Metazoa</taxon>
        <taxon>Spiralia</taxon>
        <taxon>Lophotrochozoa</taxon>
        <taxon>Mollusca</taxon>
        <taxon>Gastropoda</taxon>
        <taxon>Heterobranchia</taxon>
        <taxon>Euthyneura</taxon>
        <taxon>Panpulmonata</taxon>
        <taxon>Sacoglossa</taxon>
        <taxon>Placobranchoidea</taxon>
        <taxon>Plakobranchidae</taxon>
        <taxon>Elysia</taxon>
    </lineage>
</organism>
<proteinExistence type="predicted"/>